<sequence length="787" mass="84590">MTSRKRRLSRWLKILAGLLVLAVVAVAVGATLFLRASLPQLDGELRAAGLGAPLTVTRDAAGVPTLSGRDRYDLAYGLGYLHAQDRFFQMDYLRRSGAGELSALVGSAALGLDREHRLYRFRARAREAVARLSPDEHKALDRYTQGVNDGLAALGARPFEYALLGARPERWQPEDSLLAIYAMYFELQGNLPAREVGRLWLRTHATAEQQAFLLPESSTHDAPLDAAGIDAPLAPLPENAPEGFRGGSDGLQKRAALDFRSSIGSNSWVIAGKRSANGAAIVGDDMHLGIALPNTWYRAALVTQDGTHTRRVVGVTLAGLPGVVVGSNGEVAWGFTDGYINGLNLVPLEHEGSDPLAFRVNGVSERARAYTETIGVHGAAAQTMTVLETSVGPVREIDGRPYAVHWVAQAPEAVNLRLGGMAEASDLDSAMRIANASGIPAENIMIGDRSGRIGWTIAGPLPDRRGVGDGPGWRGVLPPEAVPRVVDPSGGQLWTANNRQLAGDAYQLIGDGGADHGSRASQLRDDLTALGQTSEPAAYQVDLDDRALFITPWRDRALRLLDDAAVAGHPQRAEFKRLLTESWTGRASVDSVGYRLARGFLYRLSGDVFGGLDTQIHQLDPDADYEHVNSRWSITMARLLDAQPAGWLPAGAGSWRELQLKAIDQVIAELTRDGAKLDQATWGRHNTLRIAHPFASSVPLLGRWLAAPAEQVPGDSGMPRVAGPNFGQSERMVVSPGHEEAGIFNMPGGQSGHPLSPFFLAGHEAWVKGEPTPFLPGEAKHSLRFVP</sequence>
<keyword evidence="3" id="KW-0865">Zymogen</keyword>
<dbReference type="Pfam" id="PF01804">
    <property type="entry name" value="Penicil_amidase"/>
    <property type="match status" value="1"/>
</dbReference>
<evidence type="ECO:0000256" key="4">
    <source>
        <dbReference type="PIRSR" id="PIRSR001227-1"/>
    </source>
</evidence>
<dbReference type="PIRSF" id="PIRSF001227">
    <property type="entry name" value="Pen_acylase"/>
    <property type="match status" value="1"/>
</dbReference>
<dbReference type="EMBL" id="PDDY01000004">
    <property type="protein sequence ID" value="PEH38833.1"/>
    <property type="molecule type" value="Genomic_DNA"/>
</dbReference>
<feature type="binding site" evidence="5">
    <location>
        <position position="195"/>
    </location>
    <ligand>
        <name>Ca(2+)</name>
        <dbReference type="ChEBI" id="CHEBI:29108"/>
    </ligand>
</feature>
<comment type="cofactor">
    <cofactor evidence="5">
        <name>Ca(2+)</name>
        <dbReference type="ChEBI" id="CHEBI:29108"/>
    </cofactor>
    <text evidence="5">Binds 1 Ca(2+) ion per dimer.</text>
</comment>
<dbReference type="Gene3D" id="2.30.120.10">
    <property type="match status" value="1"/>
</dbReference>
<dbReference type="InterPro" id="IPR043146">
    <property type="entry name" value="Penicillin_amidase_N_B-knob"/>
</dbReference>
<evidence type="ECO:0000313" key="7">
    <source>
        <dbReference type="Proteomes" id="UP000220629"/>
    </source>
</evidence>
<reference evidence="7" key="1">
    <citation type="submission" date="2017-09" db="EMBL/GenBank/DDBJ databases">
        <title>FDA dAtabase for Regulatory Grade micrObial Sequences (FDA-ARGOS): Supporting development and validation of Infectious Disease Dx tests.</title>
        <authorList>
            <person name="Minogue T."/>
            <person name="Wolcott M."/>
            <person name="Wasieloski L."/>
            <person name="Aguilar W."/>
            <person name="Moore D."/>
            <person name="Tallon L."/>
            <person name="Sadzewicz L."/>
            <person name="Ott S."/>
            <person name="Zhao X."/>
            <person name="Nagaraj S."/>
            <person name="Vavikolanu K."/>
            <person name="Aluvathingal J."/>
            <person name="Nadendla S."/>
            <person name="Sichtig H."/>
        </authorList>
    </citation>
    <scope>NUCLEOTIDE SEQUENCE [LARGE SCALE GENOMIC DNA]</scope>
    <source>
        <strain evidence="7">FDAARGOS_390</strain>
    </source>
</reference>
<keyword evidence="5" id="KW-0106">Calcium</keyword>
<dbReference type="InterPro" id="IPR043147">
    <property type="entry name" value="Penicillin_amidase_A-knob"/>
</dbReference>
<organism evidence="6 7">
    <name type="scientific">Burkholderia gladioli</name>
    <name type="common">Pseudomonas marginata</name>
    <name type="synonym">Phytomonas marginata</name>
    <dbReference type="NCBI Taxonomy" id="28095"/>
    <lineage>
        <taxon>Bacteria</taxon>
        <taxon>Pseudomonadati</taxon>
        <taxon>Pseudomonadota</taxon>
        <taxon>Betaproteobacteria</taxon>
        <taxon>Burkholderiales</taxon>
        <taxon>Burkholderiaceae</taxon>
        <taxon>Burkholderia</taxon>
    </lineage>
</organism>
<dbReference type="InterPro" id="IPR002692">
    <property type="entry name" value="S45"/>
</dbReference>
<dbReference type="PANTHER" id="PTHR34218:SF4">
    <property type="entry name" value="ACYL-HOMOSERINE LACTONE ACYLASE QUIP"/>
    <property type="match status" value="1"/>
</dbReference>
<dbReference type="PANTHER" id="PTHR34218">
    <property type="entry name" value="PEPTIDASE S45 PENICILLIN AMIDASE"/>
    <property type="match status" value="1"/>
</dbReference>
<evidence type="ECO:0000313" key="6">
    <source>
        <dbReference type="EMBL" id="PEH38833.1"/>
    </source>
</evidence>
<evidence type="ECO:0000256" key="2">
    <source>
        <dbReference type="ARBA" id="ARBA00022801"/>
    </source>
</evidence>
<dbReference type="AlphaFoldDB" id="A0A2A7S5U7"/>
<dbReference type="GO" id="GO:0046872">
    <property type="term" value="F:metal ion binding"/>
    <property type="evidence" value="ECO:0007669"/>
    <property type="project" value="UniProtKB-KW"/>
</dbReference>
<dbReference type="Proteomes" id="UP000220629">
    <property type="component" value="Unassembled WGS sequence"/>
</dbReference>
<dbReference type="InterPro" id="IPR029055">
    <property type="entry name" value="Ntn_hydrolases_N"/>
</dbReference>
<dbReference type="InterPro" id="IPR023343">
    <property type="entry name" value="Penicillin_amidase_dom1"/>
</dbReference>
<feature type="active site" description="Nucleophile" evidence="4">
    <location>
        <position position="265"/>
    </location>
</feature>
<dbReference type="InterPro" id="IPR014395">
    <property type="entry name" value="Pen/GL7ACA/AHL_acylase"/>
</dbReference>
<evidence type="ECO:0000256" key="3">
    <source>
        <dbReference type="ARBA" id="ARBA00023145"/>
    </source>
</evidence>
<dbReference type="SUPFAM" id="SSF56235">
    <property type="entry name" value="N-terminal nucleophile aminohydrolases (Ntn hydrolases)"/>
    <property type="match status" value="1"/>
</dbReference>
<comment type="caution">
    <text evidence="6">The sequence shown here is derived from an EMBL/GenBank/DDBJ whole genome shotgun (WGS) entry which is preliminary data.</text>
</comment>
<accession>A0A2A7S5U7</accession>
<proteinExistence type="inferred from homology"/>
<gene>
    <name evidence="6" type="ORF">CRM94_31345</name>
</gene>
<dbReference type="GO" id="GO:0017000">
    <property type="term" value="P:antibiotic biosynthetic process"/>
    <property type="evidence" value="ECO:0007669"/>
    <property type="project" value="InterPro"/>
</dbReference>
<name>A0A2A7S5U7_BURGA</name>
<dbReference type="CDD" id="cd03747">
    <property type="entry name" value="Ntn_PGA_like"/>
    <property type="match status" value="1"/>
</dbReference>
<dbReference type="Gene3D" id="1.10.439.10">
    <property type="entry name" value="Penicillin Amidohydrolase, domain 1"/>
    <property type="match status" value="1"/>
</dbReference>
<dbReference type="GO" id="GO:0016811">
    <property type="term" value="F:hydrolase activity, acting on carbon-nitrogen (but not peptide) bonds, in linear amides"/>
    <property type="evidence" value="ECO:0007669"/>
    <property type="project" value="InterPro"/>
</dbReference>
<dbReference type="Gene3D" id="3.60.20.10">
    <property type="entry name" value="Glutamine Phosphoribosylpyrophosphate, subunit 1, domain 1"/>
    <property type="match status" value="1"/>
</dbReference>
<evidence type="ECO:0000256" key="5">
    <source>
        <dbReference type="PIRSR" id="PIRSR001227-2"/>
    </source>
</evidence>
<protein>
    <submittedName>
        <fullName evidence="6">Penicillin acylase family protein</fullName>
    </submittedName>
</protein>
<keyword evidence="5" id="KW-0479">Metal-binding</keyword>
<dbReference type="Gene3D" id="1.10.1400.10">
    <property type="match status" value="1"/>
</dbReference>
<comment type="similarity">
    <text evidence="1">Belongs to the peptidase S45 family.</text>
</comment>
<keyword evidence="2" id="KW-0378">Hydrolase</keyword>
<evidence type="ECO:0000256" key="1">
    <source>
        <dbReference type="ARBA" id="ARBA00006586"/>
    </source>
</evidence>
<dbReference type="RefSeq" id="WP_098154200.1">
    <property type="nucleotide sequence ID" value="NZ_CADEQH010000026.1"/>
</dbReference>